<protein>
    <submittedName>
        <fullName evidence="1">Uncharacterized protein</fullName>
    </submittedName>
</protein>
<evidence type="ECO:0000313" key="1">
    <source>
        <dbReference type="EMBL" id="RGP01972.1"/>
    </source>
</evidence>
<name>A0A3E5HJI7_BIFPS</name>
<evidence type="ECO:0000313" key="2">
    <source>
        <dbReference type="Proteomes" id="UP000261031"/>
    </source>
</evidence>
<organism evidence="1 2">
    <name type="scientific">Bifidobacterium pseudocatenulatum</name>
    <dbReference type="NCBI Taxonomy" id="28026"/>
    <lineage>
        <taxon>Bacteria</taxon>
        <taxon>Bacillati</taxon>
        <taxon>Actinomycetota</taxon>
        <taxon>Actinomycetes</taxon>
        <taxon>Bifidobacteriales</taxon>
        <taxon>Bifidobacteriaceae</taxon>
        <taxon>Bifidobacterium</taxon>
    </lineage>
</organism>
<reference evidence="1 2" key="1">
    <citation type="submission" date="2018-08" db="EMBL/GenBank/DDBJ databases">
        <title>A genome reference for cultivated species of the human gut microbiota.</title>
        <authorList>
            <person name="Zou Y."/>
            <person name="Xue W."/>
            <person name="Luo G."/>
        </authorList>
    </citation>
    <scope>NUCLEOTIDE SEQUENCE [LARGE SCALE GENOMIC DNA]</scope>
    <source>
        <strain evidence="1 2">OF05-12</strain>
    </source>
</reference>
<comment type="caution">
    <text evidence="1">The sequence shown here is derived from an EMBL/GenBank/DDBJ whole genome shotgun (WGS) entry which is preliminary data.</text>
</comment>
<dbReference type="RefSeq" id="WP_117612262.1">
    <property type="nucleotide sequence ID" value="NZ_JAQCPN010000003.1"/>
</dbReference>
<sequence>MATNVTQKDKTLNEIVDMCVEKRVHYRQFLDDFILTHSEDWHDSEADITYGERIMFLRGKIQAFDECAACCESMLGNGGSMPTEVPNQSEDAK</sequence>
<accession>A0A3E5HJI7</accession>
<dbReference type="AlphaFoldDB" id="A0A3E5HJI7"/>
<dbReference type="EMBL" id="QSWD01000005">
    <property type="protein sequence ID" value="RGP01972.1"/>
    <property type="molecule type" value="Genomic_DNA"/>
</dbReference>
<gene>
    <name evidence="1" type="ORF">DXA79_08060</name>
</gene>
<dbReference type="Proteomes" id="UP000261031">
    <property type="component" value="Unassembled WGS sequence"/>
</dbReference>
<proteinExistence type="predicted"/>